<accession>A0A814N262</accession>
<dbReference type="CDD" id="cd00051">
    <property type="entry name" value="EFh"/>
    <property type="match status" value="1"/>
</dbReference>
<dbReference type="SUPFAM" id="SSF47473">
    <property type="entry name" value="EF-hand"/>
    <property type="match status" value="1"/>
</dbReference>
<name>A0A814N262_9BILA</name>
<dbReference type="EMBL" id="CAJNOC010006722">
    <property type="protein sequence ID" value="CAF1084485.1"/>
    <property type="molecule type" value="Genomic_DNA"/>
</dbReference>
<evidence type="ECO:0000259" key="2">
    <source>
        <dbReference type="PROSITE" id="PS50222"/>
    </source>
</evidence>
<evidence type="ECO:0000313" key="4">
    <source>
        <dbReference type="Proteomes" id="UP000663879"/>
    </source>
</evidence>
<dbReference type="GO" id="GO:0005509">
    <property type="term" value="F:calcium ion binding"/>
    <property type="evidence" value="ECO:0007669"/>
    <property type="project" value="InterPro"/>
</dbReference>
<dbReference type="PROSITE" id="PS50222">
    <property type="entry name" value="EF_HAND_2"/>
    <property type="match status" value="2"/>
</dbReference>
<dbReference type="InterPro" id="IPR011992">
    <property type="entry name" value="EF-hand-dom_pair"/>
</dbReference>
<dbReference type="Proteomes" id="UP000663879">
    <property type="component" value="Unassembled WGS sequence"/>
</dbReference>
<organism evidence="3 4">
    <name type="scientific">Brachionus calyciflorus</name>
    <dbReference type="NCBI Taxonomy" id="104777"/>
    <lineage>
        <taxon>Eukaryota</taxon>
        <taxon>Metazoa</taxon>
        <taxon>Spiralia</taxon>
        <taxon>Gnathifera</taxon>
        <taxon>Rotifera</taxon>
        <taxon>Eurotatoria</taxon>
        <taxon>Monogononta</taxon>
        <taxon>Pseudotrocha</taxon>
        <taxon>Ploima</taxon>
        <taxon>Brachionidae</taxon>
        <taxon>Brachionus</taxon>
    </lineage>
</organism>
<evidence type="ECO:0000256" key="1">
    <source>
        <dbReference type="ARBA" id="ARBA00022837"/>
    </source>
</evidence>
<dbReference type="OrthoDB" id="167809at2759"/>
<sequence>MNFINSGRKFFSNKSKSDESLNAISVFKKLDRNGDGKITEEDFFIAINTLGFGTAGENIARAIFKEIDTNKNGKLDLSEALAALESLKKIIKRENKELN</sequence>
<protein>
    <recommendedName>
        <fullName evidence="2">EF-hand domain-containing protein</fullName>
    </recommendedName>
</protein>
<gene>
    <name evidence="3" type="ORF">OXX778_LOCUS20356</name>
</gene>
<dbReference type="PROSITE" id="PS00018">
    <property type="entry name" value="EF_HAND_1"/>
    <property type="match status" value="1"/>
</dbReference>
<feature type="domain" description="EF-hand" evidence="2">
    <location>
        <begin position="55"/>
        <end position="90"/>
    </location>
</feature>
<dbReference type="SMART" id="SM00054">
    <property type="entry name" value="EFh"/>
    <property type="match status" value="2"/>
</dbReference>
<evidence type="ECO:0000313" key="3">
    <source>
        <dbReference type="EMBL" id="CAF1084485.1"/>
    </source>
</evidence>
<dbReference type="PRINTS" id="PR00450">
    <property type="entry name" value="RECOVERIN"/>
</dbReference>
<keyword evidence="1" id="KW-0106">Calcium</keyword>
<dbReference type="AlphaFoldDB" id="A0A814N262"/>
<keyword evidence="4" id="KW-1185">Reference proteome</keyword>
<proteinExistence type="predicted"/>
<reference evidence="3" key="1">
    <citation type="submission" date="2021-02" db="EMBL/GenBank/DDBJ databases">
        <authorList>
            <person name="Nowell W R."/>
        </authorList>
    </citation>
    <scope>NUCLEOTIDE SEQUENCE</scope>
    <source>
        <strain evidence="3">Ploen Becks lab</strain>
    </source>
</reference>
<feature type="domain" description="EF-hand" evidence="2">
    <location>
        <begin position="18"/>
        <end position="53"/>
    </location>
</feature>
<dbReference type="Gene3D" id="1.10.238.10">
    <property type="entry name" value="EF-hand"/>
    <property type="match status" value="1"/>
</dbReference>
<dbReference type="InterPro" id="IPR018247">
    <property type="entry name" value="EF_Hand_1_Ca_BS"/>
</dbReference>
<dbReference type="Pfam" id="PF13499">
    <property type="entry name" value="EF-hand_7"/>
    <property type="match status" value="1"/>
</dbReference>
<comment type="caution">
    <text evidence="3">The sequence shown here is derived from an EMBL/GenBank/DDBJ whole genome shotgun (WGS) entry which is preliminary data.</text>
</comment>
<dbReference type="InterPro" id="IPR002048">
    <property type="entry name" value="EF_hand_dom"/>
</dbReference>